<feature type="region of interest" description="Disordered" evidence="1">
    <location>
        <begin position="1"/>
        <end position="26"/>
    </location>
</feature>
<keyword evidence="2" id="KW-1133">Transmembrane helix</keyword>
<sequence length="110" mass="11510">MEDPVAPKKQGDGAASGDPRQGGSAVPVIARKATIDAMELNPTPFEMFTSQATHVTSVLFGDDTLSPSGSAKKDETEGLRNETRGETTACMAVLFVFCLSLMGGMGDGIW</sequence>
<protein>
    <submittedName>
        <fullName evidence="3">Uncharacterized protein</fullName>
    </submittedName>
</protein>
<comment type="caution">
    <text evidence="3">The sequence shown here is derived from an EMBL/GenBank/DDBJ whole genome shotgun (WGS) entry which is preliminary data.</text>
</comment>
<keyword evidence="4" id="KW-1185">Reference proteome</keyword>
<feature type="region of interest" description="Disordered" evidence="1">
    <location>
        <begin position="60"/>
        <end position="82"/>
    </location>
</feature>
<evidence type="ECO:0000256" key="1">
    <source>
        <dbReference type="SAM" id="MobiDB-lite"/>
    </source>
</evidence>
<accession>A0A4Z2GX02</accession>
<reference evidence="3 4" key="1">
    <citation type="submission" date="2019-03" db="EMBL/GenBank/DDBJ databases">
        <title>First draft genome of Liparis tanakae, snailfish: a comprehensive survey of snailfish specific genes.</title>
        <authorList>
            <person name="Kim W."/>
            <person name="Song I."/>
            <person name="Jeong J.-H."/>
            <person name="Kim D."/>
            <person name="Kim S."/>
            <person name="Ryu S."/>
            <person name="Song J.Y."/>
            <person name="Lee S.K."/>
        </authorList>
    </citation>
    <scope>NUCLEOTIDE SEQUENCE [LARGE SCALE GENOMIC DNA]</scope>
    <source>
        <tissue evidence="3">Muscle</tissue>
    </source>
</reference>
<evidence type="ECO:0000313" key="3">
    <source>
        <dbReference type="EMBL" id="TNN57780.1"/>
    </source>
</evidence>
<dbReference type="EMBL" id="SRLO01000396">
    <property type="protein sequence ID" value="TNN57780.1"/>
    <property type="molecule type" value="Genomic_DNA"/>
</dbReference>
<proteinExistence type="predicted"/>
<gene>
    <name evidence="3" type="ORF">EYF80_031964</name>
</gene>
<feature type="transmembrane region" description="Helical" evidence="2">
    <location>
        <begin position="89"/>
        <end position="106"/>
    </location>
</feature>
<feature type="compositionally biased region" description="Basic and acidic residues" evidence="1">
    <location>
        <begin position="1"/>
        <end position="11"/>
    </location>
</feature>
<dbReference type="Proteomes" id="UP000314294">
    <property type="component" value="Unassembled WGS sequence"/>
</dbReference>
<keyword evidence="2" id="KW-0812">Transmembrane</keyword>
<dbReference type="AlphaFoldDB" id="A0A4Z2GX02"/>
<keyword evidence="2" id="KW-0472">Membrane</keyword>
<evidence type="ECO:0000256" key="2">
    <source>
        <dbReference type="SAM" id="Phobius"/>
    </source>
</evidence>
<name>A0A4Z2GX02_9TELE</name>
<evidence type="ECO:0000313" key="4">
    <source>
        <dbReference type="Proteomes" id="UP000314294"/>
    </source>
</evidence>
<organism evidence="3 4">
    <name type="scientific">Liparis tanakae</name>
    <name type="common">Tanaka's snailfish</name>
    <dbReference type="NCBI Taxonomy" id="230148"/>
    <lineage>
        <taxon>Eukaryota</taxon>
        <taxon>Metazoa</taxon>
        <taxon>Chordata</taxon>
        <taxon>Craniata</taxon>
        <taxon>Vertebrata</taxon>
        <taxon>Euteleostomi</taxon>
        <taxon>Actinopterygii</taxon>
        <taxon>Neopterygii</taxon>
        <taxon>Teleostei</taxon>
        <taxon>Neoteleostei</taxon>
        <taxon>Acanthomorphata</taxon>
        <taxon>Eupercaria</taxon>
        <taxon>Perciformes</taxon>
        <taxon>Cottioidei</taxon>
        <taxon>Cottales</taxon>
        <taxon>Liparidae</taxon>
        <taxon>Liparis</taxon>
    </lineage>
</organism>
<feature type="compositionally biased region" description="Basic and acidic residues" evidence="1">
    <location>
        <begin position="71"/>
        <end position="82"/>
    </location>
</feature>